<keyword evidence="3" id="KW-1185">Reference proteome</keyword>
<dbReference type="AlphaFoldDB" id="B7K7P4"/>
<dbReference type="STRING" id="65393.PCC7424_1368"/>
<name>B7K7P4_GLOC7</name>
<dbReference type="GO" id="GO:0043886">
    <property type="term" value="F:structural constituent of carboxysome shell"/>
    <property type="evidence" value="ECO:0007669"/>
    <property type="project" value="UniProtKB-ARBA"/>
</dbReference>
<gene>
    <name evidence="2" type="ordered locus">PCC7424_1368</name>
</gene>
<accession>B7K7P4</accession>
<dbReference type="EMBL" id="CP001291">
    <property type="protein sequence ID" value="ACK69812.1"/>
    <property type="molecule type" value="Genomic_DNA"/>
</dbReference>
<dbReference type="SUPFAM" id="SSF51161">
    <property type="entry name" value="Trimeric LpxA-like enzymes"/>
    <property type="match status" value="1"/>
</dbReference>
<dbReference type="eggNOG" id="COG0663">
    <property type="taxonomic scope" value="Bacteria"/>
</dbReference>
<dbReference type="GO" id="GO:0031470">
    <property type="term" value="C:carboxysome"/>
    <property type="evidence" value="ECO:0007669"/>
    <property type="project" value="UniProtKB-ARBA"/>
</dbReference>
<evidence type="ECO:0000313" key="3">
    <source>
        <dbReference type="Proteomes" id="UP000002384"/>
    </source>
</evidence>
<dbReference type="Gene3D" id="2.160.10.10">
    <property type="entry name" value="Hexapeptide repeat proteins"/>
    <property type="match status" value="1"/>
</dbReference>
<dbReference type="InterPro" id="IPR011004">
    <property type="entry name" value="Trimer_LpxA-like_sf"/>
</dbReference>
<dbReference type="Proteomes" id="UP000002384">
    <property type="component" value="Chromosome"/>
</dbReference>
<dbReference type="KEGG" id="cyc:PCC7424_1368"/>
<feature type="region of interest" description="Disordered" evidence="1">
    <location>
        <begin position="117"/>
        <end position="227"/>
    </location>
</feature>
<protein>
    <submittedName>
        <fullName evidence="2">Carbon dioxide concentrating mechanism protein</fullName>
    </submittedName>
</protein>
<sequence length="265" mass="28152">MHLPPVQPVSLSEIYVSGDVIIHDSAVVAPGTILQAAPNSRIIIGPGACIGMGVILNACQGAIEIETGAVLGSGVLMIGAGKIGKNACIGSLTTIYNRSVEPMVIISAGSLIGDSSRQINPVNGNGIPPQANSSVSNSQENRLEDLPPQRDQSPLTDPSEFQPELKEPELDPWTTEPSIDYSQTASTSDSVKSNSNGTQPEPVTDTEVEVSPQSNVMDSEEPSKQAPVVGQIYINQLLLTLFPDRRFFQNLEQKNQSHDLEGNSQ</sequence>
<dbReference type="RefSeq" id="WP_012598758.1">
    <property type="nucleotide sequence ID" value="NC_011729.1"/>
</dbReference>
<dbReference type="HOGENOM" id="CLU_069354_0_0_3"/>
<feature type="compositionally biased region" description="Polar residues" evidence="1">
    <location>
        <begin position="175"/>
        <end position="201"/>
    </location>
</feature>
<feature type="compositionally biased region" description="Polar residues" evidence="1">
    <location>
        <begin position="130"/>
        <end position="140"/>
    </location>
</feature>
<organism evidence="2 3">
    <name type="scientific">Gloeothece citriformis (strain PCC 7424)</name>
    <name type="common">Cyanothece sp. (strain PCC 7424)</name>
    <dbReference type="NCBI Taxonomy" id="65393"/>
    <lineage>
        <taxon>Bacteria</taxon>
        <taxon>Bacillati</taxon>
        <taxon>Cyanobacteriota</taxon>
        <taxon>Cyanophyceae</taxon>
        <taxon>Oscillatoriophycideae</taxon>
        <taxon>Chroococcales</taxon>
        <taxon>Aphanothecaceae</taxon>
        <taxon>Gloeothece</taxon>
        <taxon>Gloeothece citriformis</taxon>
    </lineage>
</organism>
<evidence type="ECO:0000256" key="1">
    <source>
        <dbReference type="SAM" id="MobiDB-lite"/>
    </source>
</evidence>
<proteinExistence type="predicted"/>
<evidence type="ECO:0000313" key="2">
    <source>
        <dbReference type="EMBL" id="ACK69812.1"/>
    </source>
</evidence>
<reference evidence="3" key="1">
    <citation type="journal article" date="2011" name="MBio">
        <title>Novel metabolic attributes of the genus Cyanothece, comprising a group of unicellular nitrogen-fixing Cyanobacteria.</title>
        <authorList>
            <person name="Bandyopadhyay A."/>
            <person name="Elvitigala T."/>
            <person name="Welsh E."/>
            <person name="Stockel J."/>
            <person name="Liberton M."/>
            <person name="Min H."/>
            <person name="Sherman L.A."/>
            <person name="Pakrasi H.B."/>
        </authorList>
    </citation>
    <scope>NUCLEOTIDE SEQUENCE [LARGE SCALE GENOMIC DNA]</scope>
    <source>
        <strain evidence="3">PCC 7424</strain>
    </source>
</reference>
<dbReference type="OrthoDB" id="481965at2"/>